<dbReference type="AlphaFoldDB" id="A0A4Y9ZKW9"/>
<dbReference type="Proteomes" id="UP000298061">
    <property type="component" value="Unassembled WGS sequence"/>
</dbReference>
<evidence type="ECO:0000313" key="1">
    <source>
        <dbReference type="EMBL" id="TFY74553.1"/>
    </source>
</evidence>
<evidence type="ECO:0000313" key="2">
    <source>
        <dbReference type="Proteomes" id="UP000298061"/>
    </source>
</evidence>
<dbReference type="OrthoDB" id="3270058at2759"/>
<sequence length="481" mass="53510">MVTVPSELNAGMLLRATNDQLRYWIEEANHEAERKALTMGMKKKKSKLAAYYGFDLSADVVPLPVGPLTIDTDIQLRQWTHLRSLGQEWREEAHAGRPFLLYTPWSDDDVETGNPRADTSQDGSLHLSLLQEIQQVLSSLKGLAACTGATGPPLEALLVPKSSTSASGVFPEGTHIANETAYALMGAALRGNVSAISDLQQLLVQRAGMVKHACRVRICTRPWHIARHLLQLISTAAGLEPCASNMAITSVLPLGHRLQHGSHSGTSGVDFDSVREERPQCATNHAIAAIAVCFRKRAAAAAHACELDSEASVLDACKAEVLALKKASGLRDVIKQVEAGVVQQMRDRYGPPVGHRGASSPTWDHVKGTVTRHERLYHQFKTEFGSDKDRFFGFFTLDTPRKHRQKGSSTDWDLRALRRVVEAIPWMLEDIEDEMELPEYVDPRMGTFSHELWLEKWGQAANTWEIWRTMGKERYVRLPKD</sequence>
<dbReference type="EMBL" id="SFCI01002016">
    <property type="protein sequence ID" value="TFY74553.1"/>
    <property type="molecule type" value="Genomic_DNA"/>
</dbReference>
<organism evidence="1 2">
    <name type="scientific">Hericium alpestre</name>
    <dbReference type="NCBI Taxonomy" id="135208"/>
    <lineage>
        <taxon>Eukaryota</taxon>
        <taxon>Fungi</taxon>
        <taxon>Dikarya</taxon>
        <taxon>Basidiomycota</taxon>
        <taxon>Agaricomycotina</taxon>
        <taxon>Agaricomycetes</taxon>
        <taxon>Russulales</taxon>
        <taxon>Hericiaceae</taxon>
        <taxon>Hericium</taxon>
    </lineage>
</organism>
<name>A0A4Y9ZKW9_9AGAM</name>
<accession>A0A4Y9ZKW9</accession>
<comment type="caution">
    <text evidence="1">The sequence shown here is derived from an EMBL/GenBank/DDBJ whole genome shotgun (WGS) entry which is preliminary data.</text>
</comment>
<keyword evidence="2" id="KW-1185">Reference proteome</keyword>
<reference evidence="1 2" key="1">
    <citation type="submission" date="2019-02" db="EMBL/GenBank/DDBJ databases">
        <title>Genome sequencing of the rare red list fungi Hericium alpestre (H. flagellum).</title>
        <authorList>
            <person name="Buettner E."/>
            <person name="Kellner H."/>
        </authorList>
    </citation>
    <scope>NUCLEOTIDE SEQUENCE [LARGE SCALE GENOMIC DNA]</scope>
    <source>
        <strain evidence="1 2">DSM 108284</strain>
    </source>
</reference>
<proteinExistence type="predicted"/>
<gene>
    <name evidence="1" type="ORF">EWM64_g9460</name>
</gene>
<protein>
    <submittedName>
        <fullName evidence="1">Uncharacterized protein</fullName>
    </submittedName>
</protein>